<evidence type="ECO:0000313" key="14">
    <source>
        <dbReference type="EMBL" id="KRX98461.1"/>
    </source>
</evidence>
<dbReference type="GO" id="GO:0140956">
    <property type="term" value="F:histone H3K79 trimethyltransferase activity"/>
    <property type="evidence" value="ECO:0007669"/>
    <property type="project" value="UniProtKB-EC"/>
</dbReference>
<dbReference type="SUPFAM" id="SSF53335">
    <property type="entry name" value="S-adenosyl-L-methionine-dependent methyltransferases"/>
    <property type="match status" value="1"/>
</dbReference>
<evidence type="ECO:0000256" key="6">
    <source>
        <dbReference type="ARBA" id="ARBA00022691"/>
    </source>
</evidence>
<evidence type="ECO:0000256" key="5">
    <source>
        <dbReference type="ARBA" id="ARBA00022679"/>
    </source>
</evidence>
<dbReference type="STRING" id="6337.A0A0V0YDM0"/>
<dbReference type="EC" id="2.1.1.360" evidence="2 11"/>
<dbReference type="InterPro" id="IPR030445">
    <property type="entry name" value="H3-K79_meTrfase"/>
</dbReference>
<evidence type="ECO:0000256" key="10">
    <source>
        <dbReference type="ARBA" id="ARBA00047770"/>
    </source>
</evidence>
<comment type="function">
    <text evidence="11">Histone methyltransferase that specifically trimethylates histone H3 to form H3K79me3. This methylation is required for telomere silencing and for the pachytene checkpoint during the meiotic cell cycle by allowing the recruitment of RAD9 to double strand breaks. Nucleosomes are preferred as substrate compared to free histone.</text>
</comment>
<dbReference type="InterPro" id="IPR025789">
    <property type="entry name" value="DOT1_dom"/>
</dbReference>
<feature type="region of interest" description="Disordered" evidence="12">
    <location>
        <begin position="20"/>
        <end position="39"/>
    </location>
</feature>
<organism evidence="14 15">
    <name type="scientific">Trichinella pseudospiralis</name>
    <name type="common">Parasitic roundworm</name>
    <dbReference type="NCBI Taxonomy" id="6337"/>
    <lineage>
        <taxon>Eukaryota</taxon>
        <taxon>Metazoa</taxon>
        <taxon>Ecdysozoa</taxon>
        <taxon>Nematoda</taxon>
        <taxon>Enoplea</taxon>
        <taxon>Dorylaimia</taxon>
        <taxon>Trichinellida</taxon>
        <taxon>Trichinellidae</taxon>
        <taxon>Trichinella</taxon>
    </lineage>
</organism>
<dbReference type="InterPro" id="IPR029063">
    <property type="entry name" value="SAM-dependent_MTases_sf"/>
</dbReference>
<evidence type="ECO:0000256" key="8">
    <source>
        <dbReference type="ARBA" id="ARBA00023242"/>
    </source>
</evidence>
<evidence type="ECO:0000256" key="1">
    <source>
        <dbReference type="ARBA" id="ARBA00004123"/>
    </source>
</evidence>
<feature type="domain" description="DOT1" evidence="13">
    <location>
        <begin position="52"/>
        <end position="367"/>
    </location>
</feature>
<dbReference type="PANTHER" id="PTHR21451:SF0">
    <property type="entry name" value="HISTONE-LYSINE N-METHYLTRANSFERASE, H3 LYSINE-79 SPECIFIC"/>
    <property type="match status" value="1"/>
</dbReference>
<dbReference type="CDD" id="cd02440">
    <property type="entry name" value="AdoMet_MTases"/>
    <property type="match status" value="1"/>
</dbReference>
<evidence type="ECO:0000313" key="15">
    <source>
        <dbReference type="Proteomes" id="UP000054815"/>
    </source>
</evidence>
<keyword evidence="7 11" id="KW-0156">Chromatin regulator</keyword>
<evidence type="ECO:0000256" key="12">
    <source>
        <dbReference type="SAM" id="MobiDB-lite"/>
    </source>
</evidence>
<comment type="catalytic activity">
    <reaction evidence="10 11">
        <text>L-lysyl(79)-[histone H3] + 3 S-adenosyl-L-methionine = N(6),N(6),N(6)-trimethyl-L-lysyl(79)-[histone H3] + 3 S-adenosyl-L-homocysteine + 3 H(+)</text>
        <dbReference type="Rhea" id="RHEA:60328"/>
        <dbReference type="Rhea" id="RHEA-COMP:15549"/>
        <dbReference type="Rhea" id="RHEA-COMP:15552"/>
        <dbReference type="ChEBI" id="CHEBI:15378"/>
        <dbReference type="ChEBI" id="CHEBI:29969"/>
        <dbReference type="ChEBI" id="CHEBI:57856"/>
        <dbReference type="ChEBI" id="CHEBI:59789"/>
        <dbReference type="ChEBI" id="CHEBI:61961"/>
        <dbReference type="EC" id="2.1.1.360"/>
    </reaction>
</comment>
<evidence type="ECO:0000256" key="11">
    <source>
        <dbReference type="RuleBase" id="RU271113"/>
    </source>
</evidence>
<dbReference type="GO" id="GO:0035097">
    <property type="term" value="C:histone methyltransferase complex"/>
    <property type="evidence" value="ECO:0007669"/>
    <property type="project" value="UniProtKB-ARBA"/>
</dbReference>
<name>A0A0V0YDM0_TRIPS</name>
<dbReference type="Proteomes" id="UP000054815">
    <property type="component" value="Unassembled WGS sequence"/>
</dbReference>
<protein>
    <recommendedName>
        <fullName evidence="3 11">Histone-lysine N-methyltransferase, H3 lysine-79 specific</fullName>
        <ecNumber evidence="2 11">2.1.1.360</ecNumber>
    </recommendedName>
    <alternativeName>
        <fullName evidence="9 11">Histone H3-K79 methyltransferase</fullName>
    </alternativeName>
</protein>
<dbReference type="PROSITE" id="PS51569">
    <property type="entry name" value="DOT1"/>
    <property type="match status" value="1"/>
</dbReference>
<comment type="miscellaneous">
    <text evidence="11">In contrast to other lysine histone methyltransferases, it does not contain a SET domain, suggesting the existence of another mechanism for methylation of lysine residues of histones.</text>
</comment>
<reference evidence="14 15" key="1">
    <citation type="submission" date="2015-01" db="EMBL/GenBank/DDBJ databases">
        <title>Evolution of Trichinella species and genotypes.</title>
        <authorList>
            <person name="Korhonen P.K."/>
            <person name="Edoardo P."/>
            <person name="Giuseppe L.R."/>
            <person name="Gasser R.B."/>
        </authorList>
    </citation>
    <scope>NUCLEOTIDE SEQUENCE [LARGE SCALE GENOMIC DNA]</scope>
    <source>
        <strain evidence="14">ISS141</strain>
    </source>
</reference>
<dbReference type="PANTHER" id="PTHR21451">
    <property type="entry name" value="HISTONE H3 METHYLTRANSFERASE"/>
    <property type="match status" value="1"/>
</dbReference>
<evidence type="ECO:0000259" key="13">
    <source>
        <dbReference type="PROSITE" id="PS51569"/>
    </source>
</evidence>
<feature type="compositionally biased region" description="Polar residues" evidence="12">
    <location>
        <begin position="20"/>
        <end position="33"/>
    </location>
</feature>
<dbReference type="Gene3D" id="3.40.50.150">
    <property type="entry name" value="Vaccinia Virus protein VP39"/>
    <property type="match status" value="1"/>
</dbReference>
<keyword evidence="8 11" id="KW-0539">Nucleus</keyword>
<dbReference type="AlphaFoldDB" id="A0A0V0YDM0"/>
<comment type="caution">
    <text evidence="14">The sequence shown here is derived from an EMBL/GenBank/DDBJ whole genome shotgun (WGS) entry which is preliminary data.</text>
</comment>
<evidence type="ECO:0000256" key="3">
    <source>
        <dbReference type="ARBA" id="ARBA00020987"/>
    </source>
</evidence>
<keyword evidence="5 11" id="KW-0808">Transferase</keyword>
<dbReference type="GO" id="GO:0000077">
    <property type="term" value="P:DNA damage checkpoint signaling"/>
    <property type="evidence" value="ECO:0007669"/>
    <property type="project" value="TreeGrafter"/>
</dbReference>
<comment type="subcellular location">
    <subcellularLocation>
        <location evidence="1 11">Nucleus</location>
    </subcellularLocation>
</comment>
<comment type="similarity">
    <text evidence="11">Belongs to the class I-like SAM-binding methyltransferase superfamily. DOT1 family.</text>
</comment>
<dbReference type="GO" id="GO:0006281">
    <property type="term" value="P:DNA repair"/>
    <property type="evidence" value="ECO:0007669"/>
    <property type="project" value="TreeGrafter"/>
</dbReference>
<proteinExistence type="inferred from homology"/>
<accession>A0A0V0YDM0</accession>
<evidence type="ECO:0000256" key="9">
    <source>
        <dbReference type="ARBA" id="ARBA00029821"/>
    </source>
</evidence>
<keyword evidence="6 11" id="KW-0949">S-adenosyl-L-methionine</keyword>
<dbReference type="Gene3D" id="1.10.260.60">
    <property type="match status" value="1"/>
</dbReference>
<gene>
    <name evidence="14" type="primary">DOT1L</name>
    <name evidence="14" type="ORF">T4E_1712</name>
</gene>
<evidence type="ECO:0000256" key="2">
    <source>
        <dbReference type="ARBA" id="ARBA00012190"/>
    </source>
</evidence>
<dbReference type="GO" id="GO:0032259">
    <property type="term" value="P:methylation"/>
    <property type="evidence" value="ECO:0007669"/>
    <property type="project" value="UniProtKB-KW"/>
</dbReference>
<evidence type="ECO:0000256" key="4">
    <source>
        <dbReference type="ARBA" id="ARBA00022603"/>
    </source>
</evidence>
<dbReference type="EMBL" id="JYDU01000021">
    <property type="protein sequence ID" value="KRX98461.1"/>
    <property type="molecule type" value="Genomic_DNA"/>
</dbReference>
<dbReference type="Pfam" id="PF08123">
    <property type="entry name" value="DOT1"/>
    <property type="match status" value="1"/>
</dbReference>
<keyword evidence="4 11" id="KW-0489">Methyltransferase</keyword>
<dbReference type="FunFam" id="3.40.50.150:FF:000033">
    <property type="entry name" value="Histone-lysine N-methyltransferase, H3 lysine-79 specific"/>
    <property type="match status" value="1"/>
</dbReference>
<evidence type="ECO:0000256" key="7">
    <source>
        <dbReference type="ARBA" id="ARBA00022853"/>
    </source>
</evidence>
<sequence length="396" mass="45448">MVFSVTKFMDAQYSDENGFNCSNTTKSSPNKAENTARKKDRRIAFMHPVTGKILLLKWPLPKTHTYCALEEMLATYRLLSSYISEMFDVLERIPTAKRLPWLLKYRDVKKIAKSFNKAVQRLRRSAGSRVATFLPPESKEVFLRHMLQQVYNYSVTQPMKLNLYTAFTPSVYGEVSYDCVSIILKQIPLGPNDYFLDLGSGVGNVVLQVAATSLCGMSVGIERAKWPIKYARRMYKHFERWSSWYGHTHRPFKLLEGDFLDVKFREHFCKATVIFVNNYAFGPELDHQLKIIFSDLKDGTKIISSKPFELGNGGRLTIRNICDPGACLSVRKLFTMSRCVSWTSAKISFYLHTVDHSRIEQFIRSTEKPSTSRISNKIIPQSIVATKTNKKRNIVS</sequence>